<organism evidence="1 2">
    <name type="scientific">Cytobacillus spartinae</name>
    <dbReference type="NCBI Taxonomy" id="3299023"/>
    <lineage>
        <taxon>Bacteria</taxon>
        <taxon>Bacillati</taxon>
        <taxon>Bacillota</taxon>
        <taxon>Bacilli</taxon>
        <taxon>Bacillales</taxon>
        <taxon>Bacillaceae</taxon>
        <taxon>Cytobacillus</taxon>
    </lineage>
</organism>
<proteinExistence type="predicted"/>
<dbReference type="Proteomes" id="UP001601059">
    <property type="component" value="Unassembled WGS sequence"/>
</dbReference>
<sequence>MNNMQLRLDQLLSEFRSEFKQMFESEEHFPEGTWVEIKSEEDIDDVKYYPSLYLIATDCKFDENPCKLVFNDKYKVIYRGEGYHPKVRIQSHLFNNSYIKQGRKFGYYKCMKVEPGMDGINLDNPKEGYQNFKWFVYQIKLDVDSAIRKQAELGFDDAFDTPLASRERN</sequence>
<gene>
    <name evidence="1" type="ORF">ACFYKX_03855</name>
</gene>
<evidence type="ECO:0000313" key="2">
    <source>
        <dbReference type="Proteomes" id="UP001601059"/>
    </source>
</evidence>
<protein>
    <submittedName>
        <fullName evidence="1">Uncharacterized protein</fullName>
    </submittedName>
</protein>
<accession>A0ABW6K911</accession>
<evidence type="ECO:0000313" key="1">
    <source>
        <dbReference type="EMBL" id="MFE8699755.1"/>
    </source>
</evidence>
<dbReference type="EMBL" id="JBIACK010000001">
    <property type="protein sequence ID" value="MFE8699755.1"/>
    <property type="molecule type" value="Genomic_DNA"/>
</dbReference>
<name>A0ABW6K911_9BACI</name>
<dbReference type="RefSeq" id="WP_389358218.1">
    <property type="nucleotide sequence ID" value="NZ_JBIACK010000001.1"/>
</dbReference>
<comment type="caution">
    <text evidence="1">The sequence shown here is derived from an EMBL/GenBank/DDBJ whole genome shotgun (WGS) entry which is preliminary data.</text>
</comment>
<keyword evidence="2" id="KW-1185">Reference proteome</keyword>
<reference evidence="1 2" key="1">
    <citation type="submission" date="2024-08" db="EMBL/GenBank/DDBJ databases">
        <title>Two novel Cytobacillus novel species.</title>
        <authorList>
            <person name="Liu G."/>
        </authorList>
    </citation>
    <scope>NUCLEOTIDE SEQUENCE [LARGE SCALE GENOMIC DNA]</scope>
    <source>
        <strain evidence="1 2">FJAT-54145</strain>
    </source>
</reference>